<dbReference type="InterPro" id="IPR050330">
    <property type="entry name" value="Bact_OuterMem_StrucFunc"/>
</dbReference>
<dbReference type="PRINTS" id="PR01023">
    <property type="entry name" value="NAFLGMOTY"/>
</dbReference>
<proteinExistence type="predicted"/>
<dbReference type="PROSITE" id="PS51257">
    <property type="entry name" value="PROKAR_LIPOPROTEIN"/>
    <property type="match status" value="1"/>
</dbReference>
<keyword evidence="4" id="KW-0175">Coiled coil</keyword>
<reference evidence="7 8" key="1">
    <citation type="submission" date="2018-10" db="EMBL/GenBank/DDBJ databases">
        <title>Comamonadaceae CDC group NO-1 genome sequencing and assembly.</title>
        <authorList>
            <person name="Bernier A.-M."/>
            <person name="Bernard K."/>
        </authorList>
    </citation>
    <scope>NUCLEOTIDE SEQUENCE [LARGE SCALE GENOMIC DNA]</scope>
    <source>
        <strain evidence="7 8">NML970147</strain>
    </source>
</reference>
<dbReference type="PROSITE" id="PS01068">
    <property type="entry name" value="OMPA_1"/>
    <property type="match status" value="1"/>
</dbReference>
<dbReference type="InterPro" id="IPR036737">
    <property type="entry name" value="OmpA-like_sf"/>
</dbReference>
<dbReference type="Pfam" id="PF14346">
    <property type="entry name" value="DUF4398"/>
    <property type="match status" value="1"/>
</dbReference>
<evidence type="ECO:0000256" key="3">
    <source>
        <dbReference type="PROSITE-ProRule" id="PRU00473"/>
    </source>
</evidence>
<evidence type="ECO:0000256" key="1">
    <source>
        <dbReference type="ARBA" id="ARBA00004442"/>
    </source>
</evidence>
<evidence type="ECO:0000259" key="6">
    <source>
        <dbReference type="PROSITE" id="PS51123"/>
    </source>
</evidence>
<dbReference type="Proteomes" id="UP000267521">
    <property type="component" value="Unassembled WGS sequence"/>
</dbReference>
<dbReference type="InterPro" id="IPR006665">
    <property type="entry name" value="OmpA-like"/>
</dbReference>
<dbReference type="Gene3D" id="3.30.1330.60">
    <property type="entry name" value="OmpA-like domain"/>
    <property type="match status" value="1"/>
</dbReference>
<dbReference type="PRINTS" id="PR01021">
    <property type="entry name" value="OMPADOMAIN"/>
</dbReference>
<accession>A0A3M6QET0</accession>
<protein>
    <submittedName>
        <fullName evidence="7">DUF4398 domain-containing protein</fullName>
    </submittedName>
</protein>
<gene>
    <name evidence="7" type="ORF">EBQ26_01005</name>
</gene>
<evidence type="ECO:0000256" key="5">
    <source>
        <dbReference type="SAM" id="SignalP"/>
    </source>
</evidence>
<dbReference type="InterPro" id="IPR025511">
    <property type="entry name" value="DUF4398"/>
</dbReference>
<evidence type="ECO:0000256" key="4">
    <source>
        <dbReference type="SAM" id="Coils"/>
    </source>
</evidence>
<feature type="signal peptide" evidence="5">
    <location>
        <begin position="1"/>
        <end position="21"/>
    </location>
</feature>
<dbReference type="AlphaFoldDB" id="A0A3M6QET0"/>
<feature type="domain" description="OmpA-like" evidence="6">
    <location>
        <begin position="165"/>
        <end position="282"/>
    </location>
</feature>
<organism evidence="7 8">
    <name type="scientific">Allofranklinella schreckenbergeri</name>
    <dbReference type="NCBI Taxonomy" id="1076744"/>
    <lineage>
        <taxon>Bacteria</taxon>
        <taxon>Pseudomonadati</taxon>
        <taxon>Pseudomonadota</taxon>
        <taxon>Betaproteobacteria</taxon>
        <taxon>Burkholderiales</taxon>
        <taxon>Comamonadaceae</taxon>
        <taxon>Allofranklinella</taxon>
    </lineage>
</organism>
<dbReference type="CDD" id="cd07185">
    <property type="entry name" value="OmpA_C-like"/>
    <property type="match status" value="1"/>
</dbReference>
<comment type="subcellular location">
    <subcellularLocation>
        <location evidence="1">Cell outer membrane</location>
    </subcellularLocation>
</comment>
<evidence type="ECO:0000313" key="7">
    <source>
        <dbReference type="EMBL" id="RMX01385.1"/>
    </source>
</evidence>
<keyword evidence="2 3" id="KW-0472">Membrane</keyword>
<feature type="chain" id="PRO_5018190006" evidence="5">
    <location>
        <begin position="22"/>
        <end position="288"/>
    </location>
</feature>
<dbReference type="RefSeq" id="WP_122237155.1">
    <property type="nucleotide sequence ID" value="NZ_RDQM01000001.1"/>
</dbReference>
<dbReference type="PANTHER" id="PTHR30329:SF20">
    <property type="entry name" value="EXPORTED PROTEIN"/>
    <property type="match status" value="1"/>
</dbReference>
<dbReference type="InterPro" id="IPR006664">
    <property type="entry name" value="OMP_bac"/>
</dbReference>
<feature type="coiled-coil region" evidence="4">
    <location>
        <begin position="96"/>
        <end position="165"/>
    </location>
</feature>
<dbReference type="PROSITE" id="PS51123">
    <property type="entry name" value="OMPA_2"/>
    <property type="match status" value="1"/>
</dbReference>
<dbReference type="InterPro" id="IPR006690">
    <property type="entry name" value="OMPA-like_CS"/>
</dbReference>
<sequence>MNKPMQWTLWAAAAAVLTACAATGVNPALEQARQLVTATGSNADVARFAQLELKSASDTIAQADRIWRKDGDEAEVRHLAYLATQQAQTAQLVAQARSAEQAFGQARSEADRLRLQTRTRQLESAQAAAQAAQAEAASAQARAAAAQAENEALQARLREMQAEQTERGLLVTLGDVLFEFGKSDLLPSANPRMDKLAAFLQQFPERRLRIEGYTDSVGSEAFNQALSERRAAAVQSALVSRGVNPARITVQGYGKNHPVASNATPEGRAMNRRVEVVIADEQGNLRSR</sequence>
<dbReference type="SUPFAM" id="SSF103088">
    <property type="entry name" value="OmpA-like"/>
    <property type="match status" value="1"/>
</dbReference>
<dbReference type="EMBL" id="RDQM01000001">
    <property type="protein sequence ID" value="RMX01385.1"/>
    <property type="molecule type" value="Genomic_DNA"/>
</dbReference>
<dbReference type="GO" id="GO:0009279">
    <property type="term" value="C:cell outer membrane"/>
    <property type="evidence" value="ECO:0007669"/>
    <property type="project" value="UniProtKB-SubCell"/>
</dbReference>
<evidence type="ECO:0000256" key="2">
    <source>
        <dbReference type="ARBA" id="ARBA00023136"/>
    </source>
</evidence>
<dbReference type="Pfam" id="PF00691">
    <property type="entry name" value="OmpA"/>
    <property type="match status" value="1"/>
</dbReference>
<keyword evidence="5" id="KW-0732">Signal</keyword>
<comment type="caution">
    <text evidence="7">The sequence shown here is derived from an EMBL/GenBank/DDBJ whole genome shotgun (WGS) entry which is preliminary data.</text>
</comment>
<name>A0A3M6QET0_9BURK</name>
<evidence type="ECO:0000313" key="8">
    <source>
        <dbReference type="Proteomes" id="UP000267521"/>
    </source>
</evidence>
<dbReference type="PANTHER" id="PTHR30329">
    <property type="entry name" value="STATOR ELEMENT OF FLAGELLAR MOTOR COMPLEX"/>
    <property type="match status" value="1"/>
</dbReference>